<name>A0A182XRL4_ANOQN</name>
<evidence type="ECO:0000313" key="1">
    <source>
        <dbReference type="EnsemblMetazoa" id="AQUA014487-PA"/>
    </source>
</evidence>
<sequence>MIAVDCTEPFSCRSATVKRNKERKSKTFNPSIIGITDPMIAFDRGIVNRLGAKHTKAVTSTLFTLERIRGEVFVTVPIITPGL</sequence>
<evidence type="ECO:0000313" key="2">
    <source>
        <dbReference type="Proteomes" id="UP000076407"/>
    </source>
</evidence>
<accession>A0A182XRL4</accession>
<protein>
    <submittedName>
        <fullName evidence="1">Uncharacterized protein</fullName>
    </submittedName>
</protein>
<dbReference type="Proteomes" id="UP000076407">
    <property type="component" value="Unassembled WGS sequence"/>
</dbReference>
<proteinExistence type="predicted"/>
<dbReference type="VEuPathDB" id="VectorBase:AQUA014487"/>
<keyword evidence="2" id="KW-1185">Reference proteome</keyword>
<dbReference type="EnsemblMetazoa" id="AQUA014487-RA">
    <property type="protein sequence ID" value="AQUA014487-PA"/>
    <property type="gene ID" value="AQUA014487"/>
</dbReference>
<reference evidence="1" key="1">
    <citation type="submission" date="2020-05" db="UniProtKB">
        <authorList>
            <consortium name="EnsemblMetazoa"/>
        </authorList>
    </citation>
    <scope>IDENTIFICATION</scope>
    <source>
        <strain evidence="1">SANGQUA</strain>
    </source>
</reference>
<dbReference type="AlphaFoldDB" id="A0A182XRL4"/>
<organism evidence="1 2">
    <name type="scientific">Anopheles quadriannulatus</name>
    <name type="common">Mosquito</name>
    <dbReference type="NCBI Taxonomy" id="34691"/>
    <lineage>
        <taxon>Eukaryota</taxon>
        <taxon>Metazoa</taxon>
        <taxon>Ecdysozoa</taxon>
        <taxon>Arthropoda</taxon>
        <taxon>Hexapoda</taxon>
        <taxon>Insecta</taxon>
        <taxon>Pterygota</taxon>
        <taxon>Neoptera</taxon>
        <taxon>Endopterygota</taxon>
        <taxon>Diptera</taxon>
        <taxon>Nematocera</taxon>
        <taxon>Culicoidea</taxon>
        <taxon>Culicidae</taxon>
        <taxon>Anophelinae</taxon>
        <taxon>Anopheles</taxon>
    </lineage>
</organism>